<dbReference type="RefSeq" id="WP_286355310.1">
    <property type="nucleotide sequence ID" value="NZ_AP027079.1"/>
</dbReference>
<organism evidence="1 2">
    <name type="scientific">Geothrix oryzae</name>
    <dbReference type="NCBI Taxonomy" id="2927975"/>
    <lineage>
        <taxon>Bacteria</taxon>
        <taxon>Pseudomonadati</taxon>
        <taxon>Acidobacteriota</taxon>
        <taxon>Holophagae</taxon>
        <taxon>Holophagales</taxon>
        <taxon>Holophagaceae</taxon>
        <taxon>Geothrix</taxon>
    </lineage>
</organism>
<name>A0ABN6UV83_9BACT</name>
<dbReference type="EMBL" id="AP027079">
    <property type="protein sequence ID" value="BDU68676.1"/>
    <property type="molecule type" value="Genomic_DNA"/>
</dbReference>
<protein>
    <recommendedName>
        <fullName evidence="3">Flagellar hook-length control protein FliK</fullName>
    </recommendedName>
</protein>
<sequence length="296" mass="30738">MTGSIPLTPAVLASLRIPAATAPSAVALLKALVGQTLEATLESTGPEGLHLRLADGKELVAEGSLPFPAGSALALKALPLPSGAGIRLQVIRATPPPTSPLLHPLTQGEAAPLLARLQTPGAALEPLAALFRALMPAGAADQPESWSGWLKEALRALSDPAASPAESAFHRLQAREGTGWFELPLPWAVGAEPLRLWIEADRDTASGEGKEPVHRVFLSVPFSALGDVRLGLEQRAAGLRARLWLQDPAQLAALRPTLEAELATLGRPVDLQILPLPDPAPDLRALAGGTPLSALG</sequence>
<gene>
    <name evidence="1" type="ORF">GETHOR_07770</name>
</gene>
<evidence type="ECO:0008006" key="3">
    <source>
        <dbReference type="Google" id="ProtNLM"/>
    </source>
</evidence>
<reference evidence="2" key="1">
    <citation type="journal article" date="2023" name="Int. J. Syst. Evol. Microbiol.">
        <title>Mesoterricola silvestris gen. nov., sp. nov., Mesoterricola sediminis sp. nov., Geothrix oryzae sp. nov., Geothrix edaphica sp. nov., Geothrix rubra sp. nov., and Geothrix limicola sp. nov., six novel members of Acidobacteriota isolated from soils.</title>
        <authorList>
            <person name="Itoh H."/>
            <person name="Sugisawa Y."/>
            <person name="Mise K."/>
            <person name="Xu Z."/>
            <person name="Kuniyasu M."/>
            <person name="Ushijima N."/>
            <person name="Kawano K."/>
            <person name="Kobayashi E."/>
            <person name="Shiratori Y."/>
            <person name="Masuda Y."/>
            <person name="Senoo K."/>
        </authorList>
    </citation>
    <scope>NUCLEOTIDE SEQUENCE [LARGE SCALE GENOMIC DNA]</scope>
    <source>
        <strain evidence="2">Red222</strain>
    </source>
</reference>
<proteinExistence type="predicted"/>
<accession>A0ABN6UV83</accession>
<keyword evidence="2" id="KW-1185">Reference proteome</keyword>
<dbReference type="Proteomes" id="UP001242010">
    <property type="component" value="Chromosome"/>
</dbReference>
<evidence type="ECO:0000313" key="2">
    <source>
        <dbReference type="Proteomes" id="UP001242010"/>
    </source>
</evidence>
<evidence type="ECO:0000313" key="1">
    <source>
        <dbReference type="EMBL" id="BDU68676.1"/>
    </source>
</evidence>